<proteinExistence type="predicted"/>
<comment type="caution">
    <text evidence="1">The sequence shown here is derived from an EMBL/GenBank/DDBJ whole genome shotgun (WGS) entry which is preliminary data.</text>
</comment>
<dbReference type="EMBL" id="JAPZBQ010000005">
    <property type="protein sequence ID" value="KAJ5329820.1"/>
    <property type="molecule type" value="Genomic_DNA"/>
</dbReference>
<dbReference type="AlphaFoldDB" id="A0A9W9QA49"/>
<gene>
    <name evidence="1" type="ORF">N7452_010210</name>
</gene>
<name>A0A9W9QA49_PENBR</name>
<dbReference type="Proteomes" id="UP001147695">
    <property type="component" value="Unassembled WGS sequence"/>
</dbReference>
<reference evidence="1" key="1">
    <citation type="submission" date="2022-12" db="EMBL/GenBank/DDBJ databases">
        <authorList>
            <person name="Petersen C."/>
        </authorList>
    </citation>
    <scope>NUCLEOTIDE SEQUENCE</scope>
    <source>
        <strain evidence="1">IBT 35673</strain>
    </source>
</reference>
<organism evidence="1 2">
    <name type="scientific">Penicillium brevicompactum</name>
    <dbReference type="NCBI Taxonomy" id="5074"/>
    <lineage>
        <taxon>Eukaryota</taxon>
        <taxon>Fungi</taxon>
        <taxon>Dikarya</taxon>
        <taxon>Ascomycota</taxon>
        <taxon>Pezizomycotina</taxon>
        <taxon>Eurotiomycetes</taxon>
        <taxon>Eurotiomycetidae</taxon>
        <taxon>Eurotiales</taxon>
        <taxon>Aspergillaceae</taxon>
        <taxon>Penicillium</taxon>
    </lineage>
</organism>
<reference evidence="1" key="2">
    <citation type="journal article" date="2023" name="IMA Fungus">
        <title>Comparative genomic study of the Penicillium genus elucidates a diverse pangenome and 15 lateral gene transfer events.</title>
        <authorList>
            <person name="Petersen C."/>
            <person name="Sorensen T."/>
            <person name="Nielsen M.R."/>
            <person name="Sondergaard T.E."/>
            <person name="Sorensen J.L."/>
            <person name="Fitzpatrick D.A."/>
            <person name="Frisvad J.C."/>
            <person name="Nielsen K.L."/>
        </authorList>
    </citation>
    <scope>NUCLEOTIDE SEQUENCE</scope>
    <source>
        <strain evidence="1">IBT 35673</strain>
    </source>
</reference>
<sequence length="272" mass="31046">MIYEIPEFGLDFDVKSHIATKRKPIFVICVILSIAIYHTRHQILGYHRKFHKQRAYLFIHVFTGLTEVFRYRLRELLSQGPIDILPDAFDVLSCFVWGWTSLELVKTLQRGDPQTTRPPYQTGACLRPVISLASYVFGIPCLHKVSICALDSFIWARVGIFFFSYSPYLRSPSPKTAYAIAIPLSAIIAIHESQVPGASLTFIIAMACVAGVNRWVTQKSRSMRDPHESSKVPVHIKRLVPMLINLGFVELEELRAVKKLNELEKPVQDEYI</sequence>
<protein>
    <submittedName>
        <fullName evidence="1">Uncharacterized protein</fullName>
    </submittedName>
</protein>
<accession>A0A9W9QA49</accession>
<evidence type="ECO:0000313" key="2">
    <source>
        <dbReference type="Proteomes" id="UP001147695"/>
    </source>
</evidence>
<evidence type="ECO:0000313" key="1">
    <source>
        <dbReference type="EMBL" id="KAJ5329820.1"/>
    </source>
</evidence>